<feature type="signal peptide" evidence="1">
    <location>
        <begin position="1"/>
        <end position="21"/>
    </location>
</feature>
<feature type="chain" id="PRO_5043785636" evidence="1">
    <location>
        <begin position="22"/>
        <end position="246"/>
    </location>
</feature>
<feature type="non-terminal residue" evidence="2">
    <location>
        <position position="246"/>
    </location>
</feature>
<name>A0AAV2HCN9_LYMST</name>
<dbReference type="Proteomes" id="UP001497497">
    <property type="component" value="Unassembled WGS sequence"/>
</dbReference>
<evidence type="ECO:0000256" key="1">
    <source>
        <dbReference type="SAM" id="SignalP"/>
    </source>
</evidence>
<comment type="caution">
    <text evidence="2">The sequence shown here is derived from an EMBL/GenBank/DDBJ whole genome shotgun (WGS) entry which is preliminary data.</text>
</comment>
<keyword evidence="3" id="KW-1185">Reference proteome</keyword>
<accession>A0AAV2HCN9</accession>
<evidence type="ECO:0000313" key="3">
    <source>
        <dbReference type="Proteomes" id="UP001497497"/>
    </source>
</evidence>
<reference evidence="2 3" key="1">
    <citation type="submission" date="2024-04" db="EMBL/GenBank/DDBJ databases">
        <authorList>
            <consortium name="Genoscope - CEA"/>
            <person name="William W."/>
        </authorList>
    </citation>
    <scope>NUCLEOTIDE SEQUENCE [LARGE SCALE GENOMIC DNA]</scope>
</reference>
<proteinExistence type="predicted"/>
<dbReference type="AlphaFoldDB" id="A0AAV2HCN9"/>
<keyword evidence="1" id="KW-0732">Signal</keyword>
<gene>
    <name evidence="2" type="ORF">GSLYS_00004399001</name>
</gene>
<organism evidence="2 3">
    <name type="scientific">Lymnaea stagnalis</name>
    <name type="common">Great pond snail</name>
    <name type="synonym">Helix stagnalis</name>
    <dbReference type="NCBI Taxonomy" id="6523"/>
    <lineage>
        <taxon>Eukaryota</taxon>
        <taxon>Metazoa</taxon>
        <taxon>Spiralia</taxon>
        <taxon>Lophotrochozoa</taxon>
        <taxon>Mollusca</taxon>
        <taxon>Gastropoda</taxon>
        <taxon>Heterobranchia</taxon>
        <taxon>Euthyneura</taxon>
        <taxon>Panpulmonata</taxon>
        <taxon>Hygrophila</taxon>
        <taxon>Lymnaeoidea</taxon>
        <taxon>Lymnaeidae</taxon>
        <taxon>Lymnaea</taxon>
    </lineage>
</organism>
<evidence type="ECO:0000313" key="2">
    <source>
        <dbReference type="EMBL" id="CAL1530266.1"/>
    </source>
</evidence>
<sequence>MSTCLPIVLVCAFLAMNTCSAIGDFDQVKTSCSNACQVTVDLCKAAAQSSDAKVTTNCDLMTATAHNVTSHQCLVKNGLCTQNEFIKLKNAACNESVEAKSVESSKVPLYSTTISKSCLTVTLNCIRDSRVSTVLKQQDQYCEMFRHERTAICLNHTSCRSGEVIALNTASCQNSSTTTGGFSAAIIASSRSYKFGLDGCSSGVSEVEFLIQREQYCSAMNVKIKGYRSPHECLVDDQSFCTQSEW</sequence>
<dbReference type="EMBL" id="CAXITT010000065">
    <property type="protein sequence ID" value="CAL1530266.1"/>
    <property type="molecule type" value="Genomic_DNA"/>
</dbReference>
<protein>
    <submittedName>
        <fullName evidence="2">Uncharacterized protein</fullName>
    </submittedName>
</protein>